<evidence type="ECO:0000256" key="10">
    <source>
        <dbReference type="SAM" id="SignalP"/>
    </source>
</evidence>
<dbReference type="Gene3D" id="3.40.50.200">
    <property type="entry name" value="Peptidase S8/S53 domain"/>
    <property type="match status" value="1"/>
</dbReference>
<comment type="subcellular location">
    <subcellularLocation>
        <location evidence="1">Secreted</location>
        <location evidence="1">Extracellular space</location>
    </subcellularLocation>
</comment>
<keyword evidence="4 8" id="KW-0378">Hydrolase</keyword>
<dbReference type="GO" id="GO:0005576">
    <property type="term" value="C:extracellular region"/>
    <property type="evidence" value="ECO:0007669"/>
    <property type="project" value="UniProtKB-SubCell"/>
</dbReference>
<evidence type="ECO:0000256" key="2">
    <source>
        <dbReference type="ARBA" id="ARBA00022670"/>
    </source>
</evidence>
<dbReference type="InterPro" id="IPR030400">
    <property type="entry name" value="Sedolisin_dom"/>
</dbReference>
<evidence type="ECO:0000256" key="8">
    <source>
        <dbReference type="PROSITE-ProRule" id="PRU01032"/>
    </source>
</evidence>
<dbReference type="SUPFAM" id="SSF52743">
    <property type="entry name" value="Subtilisin-like"/>
    <property type="match status" value="1"/>
</dbReference>
<organism evidence="12 13">
    <name type="scientific">Baudoinia panamericana (strain UAMH 10762)</name>
    <name type="common">Angels' share fungus</name>
    <name type="synonym">Baudoinia compniacensis (strain UAMH 10762)</name>
    <dbReference type="NCBI Taxonomy" id="717646"/>
    <lineage>
        <taxon>Eukaryota</taxon>
        <taxon>Fungi</taxon>
        <taxon>Dikarya</taxon>
        <taxon>Ascomycota</taxon>
        <taxon>Pezizomycotina</taxon>
        <taxon>Dothideomycetes</taxon>
        <taxon>Dothideomycetidae</taxon>
        <taxon>Mycosphaerellales</taxon>
        <taxon>Teratosphaeriaceae</taxon>
        <taxon>Baudoinia</taxon>
    </lineage>
</organism>
<dbReference type="AlphaFoldDB" id="M2MIQ2"/>
<dbReference type="InterPro" id="IPR050819">
    <property type="entry name" value="Tripeptidyl-peptidase_I"/>
</dbReference>
<dbReference type="GO" id="GO:0004252">
    <property type="term" value="F:serine-type endopeptidase activity"/>
    <property type="evidence" value="ECO:0007669"/>
    <property type="project" value="UniProtKB-UniRule"/>
</dbReference>
<dbReference type="OrthoDB" id="409122at2759"/>
<dbReference type="GO" id="GO:0006508">
    <property type="term" value="P:proteolysis"/>
    <property type="evidence" value="ECO:0007669"/>
    <property type="project" value="UniProtKB-KW"/>
</dbReference>
<feature type="binding site" evidence="8">
    <location>
        <position position="659"/>
    </location>
    <ligand>
        <name>Ca(2+)</name>
        <dbReference type="ChEBI" id="CHEBI:29108"/>
    </ligand>
</feature>
<feature type="compositionally biased region" description="Pro residues" evidence="9">
    <location>
        <begin position="188"/>
        <end position="210"/>
    </location>
</feature>
<evidence type="ECO:0000313" key="13">
    <source>
        <dbReference type="Proteomes" id="UP000011761"/>
    </source>
</evidence>
<feature type="chain" id="PRO_5004021625" description="Peptidase S53 domain-containing protein" evidence="10">
    <location>
        <begin position="18"/>
        <end position="682"/>
    </location>
</feature>
<proteinExistence type="predicted"/>
<feature type="signal peptide" evidence="10">
    <location>
        <begin position="1"/>
        <end position="17"/>
    </location>
</feature>
<feature type="region of interest" description="Disordered" evidence="9">
    <location>
        <begin position="181"/>
        <end position="222"/>
    </location>
</feature>
<dbReference type="RefSeq" id="XP_007681595.1">
    <property type="nucleotide sequence ID" value="XM_007683405.1"/>
</dbReference>
<dbReference type="InterPro" id="IPR036852">
    <property type="entry name" value="Peptidase_S8/S53_dom_sf"/>
</dbReference>
<name>M2MIQ2_BAUPA</name>
<gene>
    <name evidence="12" type="ORF">BAUCODRAFT_152438</name>
</gene>
<dbReference type="SMART" id="SM00944">
    <property type="entry name" value="Pro-kuma_activ"/>
    <property type="match status" value="1"/>
</dbReference>
<dbReference type="SUPFAM" id="SSF54897">
    <property type="entry name" value="Protease propeptides/inhibitors"/>
    <property type="match status" value="1"/>
</dbReference>
<dbReference type="HOGENOM" id="CLU_013783_4_0_1"/>
<evidence type="ECO:0000256" key="6">
    <source>
        <dbReference type="ARBA" id="ARBA00022837"/>
    </source>
</evidence>
<sequence length="682" mass="73284">MLLPTLATGLLIGSAVCTTHVVHEKRWQPPMNRGSRLDPNAIVPLRIALKQSNLETGYDRLIDVSHPSSANFGKHLSTAEVHELFAPAAETTKTVKDWLLNAGVYPGAVKEYVNKGWLAVDVPAKIAESLLSTEYYEHDSNDGVKIGCDSYSLPAHVSKHVDFVKPGVKLSPPMKKRTLEKRQNFPHGGPPSGPRGPPGPIWQPHSPPDRNPGWHMPPGAQSLPPELQACSVNITPPCIKALYRIPNATLDTPGQEMGLYETYDAFSQADIDLFFEHFAPYVPQGTSPTVLSVDGGTAPVPAASVRNGGESDIDITLAYSLIYPQSVTVYQVDDLPNSSGMTNVTGFLNTFLDAIDGSYCGYSAYGITGDSPGIDATYPDNSNLTGAYKGQLECGTYKLTNVLSVSYGEAEAYLPKPYVERQCNEFMKLGLQGHSILFASGDYGVASFPGSNENEFGCLSAPGMNGTIYNPDYPVGCPYITAVGATRLYPNQTVYDPESAMQVNLQSGNRSAAYEFFATGGGFSNLFTPPSYQAQAVANYLAKYGPDVPSYVANSTGTNYGENGGVFNRAGRGYPDVAANGAYLLDYTNQTLEHWFGTSLSSPIFGSVLTLINEQRAQVGKGPVGFVNPTLYANPQVLNDITNGSNPNCGSSGFETAPGWDPVTGLGTPNYPKMLELWMRLP</sequence>
<dbReference type="Pfam" id="PF09286">
    <property type="entry name" value="Pro-kuma_activ"/>
    <property type="match status" value="1"/>
</dbReference>
<feature type="binding site" evidence="8">
    <location>
        <position position="661"/>
    </location>
    <ligand>
        <name>Ca(2+)</name>
        <dbReference type="ChEBI" id="CHEBI:29108"/>
    </ligand>
</feature>
<dbReference type="GO" id="GO:0046872">
    <property type="term" value="F:metal ion binding"/>
    <property type="evidence" value="ECO:0007669"/>
    <property type="project" value="UniProtKB-UniRule"/>
</dbReference>
<feature type="binding site" evidence="8">
    <location>
        <position position="641"/>
    </location>
    <ligand>
        <name>Ca(2+)</name>
        <dbReference type="ChEBI" id="CHEBI:29108"/>
    </ligand>
</feature>
<dbReference type="GeneID" id="19109224"/>
<dbReference type="PANTHER" id="PTHR14218">
    <property type="entry name" value="PROTEASE S8 TRIPEPTIDYL PEPTIDASE I CLN2"/>
    <property type="match status" value="1"/>
</dbReference>
<feature type="active site" description="Charge relay system" evidence="8">
    <location>
        <position position="310"/>
    </location>
</feature>
<dbReference type="Proteomes" id="UP000011761">
    <property type="component" value="Unassembled WGS sequence"/>
</dbReference>
<evidence type="ECO:0000259" key="11">
    <source>
        <dbReference type="PROSITE" id="PS51695"/>
    </source>
</evidence>
<evidence type="ECO:0000256" key="5">
    <source>
        <dbReference type="ARBA" id="ARBA00022825"/>
    </source>
</evidence>
<comment type="cofactor">
    <cofactor evidence="8">
        <name>Ca(2+)</name>
        <dbReference type="ChEBI" id="CHEBI:29108"/>
    </cofactor>
    <text evidence="8">Binds 1 Ca(2+) ion per subunit.</text>
</comment>
<feature type="active site" description="Charge relay system" evidence="8">
    <location>
        <position position="314"/>
    </location>
</feature>
<evidence type="ECO:0000256" key="1">
    <source>
        <dbReference type="ARBA" id="ARBA00004239"/>
    </source>
</evidence>
<keyword evidence="5 8" id="KW-0720">Serine protease</keyword>
<evidence type="ECO:0000256" key="7">
    <source>
        <dbReference type="ARBA" id="ARBA00023145"/>
    </source>
</evidence>
<dbReference type="KEGG" id="bcom:BAUCODRAFT_152438"/>
<feature type="domain" description="Peptidase S53" evidence="11">
    <location>
        <begin position="233"/>
        <end position="681"/>
    </location>
</feature>
<evidence type="ECO:0000256" key="9">
    <source>
        <dbReference type="SAM" id="MobiDB-lite"/>
    </source>
</evidence>
<evidence type="ECO:0000313" key="12">
    <source>
        <dbReference type="EMBL" id="EMC91148.1"/>
    </source>
</evidence>
<dbReference type="CDD" id="cd04056">
    <property type="entry name" value="Peptidases_S53"/>
    <property type="match status" value="1"/>
</dbReference>
<feature type="binding site" evidence="8">
    <location>
        <position position="640"/>
    </location>
    <ligand>
        <name>Ca(2+)</name>
        <dbReference type="ChEBI" id="CHEBI:29108"/>
    </ligand>
</feature>
<dbReference type="InterPro" id="IPR015366">
    <property type="entry name" value="S53_propep"/>
</dbReference>
<dbReference type="GO" id="GO:0008240">
    <property type="term" value="F:tripeptidyl-peptidase activity"/>
    <property type="evidence" value="ECO:0007669"/>
    <property type="project" value="TreeGrafter"/>
</dbReference>
<dbReference type="PANTHER" id="PTHR14218:SF19">
    <property type="entry name" value="SERINE PROTEASE AORO, PUTATIVE (AFU_ORTHOLOGUE AFUA_6G10250)-RELATED"/>
    <property type="match status" value="1"/>
</dbReference>
<evidence type="ECO:0000256" key="3">
    <source>
        <dbReference type="ARBA" id="ARBA00022723"/>
    </source>
</evidence>
<dbReference type="OMA" id="RIGCEEY"/>
<keyword evidence="2 8" id="KW-0645">Protease</keyword>
<keyword evidence="3 8" id="KW-0479">Metal-binding</keyword>
<dbReference type="eggNOG" id="ENOG502QTN1">
    <property type="taxonomic scope" value="Eukaryota"/>
</dbReference>
<keyword evidence="13" id="KW-1185">Reference proteome</keyword>
<keyword evidence="6 8" id="KW-0106">Calcium</keyword>
<dbReference type="PROSITE" id="PS51695">
    <property type="entry name" value="SEDOLISIN"/>
    <property type="match status" value="1"/>
</dbReference>
<dbReference type="EMBL" id="KB445564">
    <property type="protein sequence ID" value="EMC91148.1"/>
    <property type="molecule type" value="Genomic_DNA"/>
</dbReference>
<feature type="active site" description="Charge relay system" evidence="8">
    <location>
        <position position="599"/>
    </location>
</feature>
<accession>M2MIQ2</accession>
<evidence type="ECO:0000256" key="4">
    <source>
        <dbReference type="ARBA" id="ARBA00022801"/>
    </source>
</evidence>
<dbReference type="CDD" id="cd11377">
    <property type="entry name" value="Pro-peptidase_S53"/>
    <property type="match status" value="1"/>
</dbReference>
<keyword evidence="7" id="KW-0865">Zymogen</keyword>
<reference evidence="12 13" key="1">
    <citation type="journal article" date="2012" name="PLoS Pathog.">
        <title>Diverse lifestyles and strategies of plant pathogenesis encoded in the genomes of eighteen Dothideomycetes fungi.</title>
        <authorList>
            <person name="Ohm R.A."/>
            <person name="Feau N."/>
            <person name="Henrissat B."/>
            <person name="Schoch C.L."/>
            <person name="Horwitz B.A."/>
            <person name="Barry K.W."/>
            <person name="Condon B.J."/>
            <person name="Copeland A.C."/>
            <person name="Dhillon B."/>
            <person name="Glaser F."/>
            <person name="Hesse C.N."/>
            <person name="Kosti I."/>
            <person name="LaButti K."/>
            <person name="Lindquist E.A."/>
            <person name="Lucas S."/>
            <person name="Salamov A.A."/>
            <person name="Bradshaw R.E."/>
            <person name="Ciuffetti L."/>
            <person name="Hamelin R.C."/>
            <person name="Kema G.H.J."/>
            <person name="Lawrence C."/>
            <person name="Scott J.A."/>
            <person name="Spatafora J.W."/>
            <person name="Turgeon B.G."/>
            <person name="de Wit P.J.G.M."/>
            <person name="Zhong S."/>
            <person name="Goodwin S.B."/>
            <person name="Grigoriev I.V."/>
        </authorList>
    </citation>
    <scope>NUCLEOTIDE SEQUENCE [LARGE SCALE GENOMIC DNA]</scope>
    <source>
        <strain evidence="12 13">UAMH 10762</strain>
    </source>
</reference>
<protein>
    <recommendedName>
        <fullName evidence="11">Peptidase S53 domain-containing protein</fullName>
    </recommendedName>
</protein>
<keyword evidence="10" id="KW-0732">Signal</keyword>